<evidence type="ECO:0000256" key="8">
    <source>
        <dbReference type="RuleBase" id="RU004262"/>
    </source>
</evidence>
<dbReference type="Pfam" id="PF00151">
    <property type="entry name" value="Lipase"/>
    <property type="match status" value="1"/>
</dbReference>
<keyword evidence="6" id="KW-0378">Hydrolase</keyword>
<sequence>MLCDKWIFIVLFPVFYGNSVEGGVQFRSNMTGEISKYLRTDDSRIVKGMKIIVYKGRNIEEASTVDFPVTSVELIYKEINHTKPLVIYVHGFREHPSNESVRTVVGAYLEHGKENILLLDWSRLAAGDYIATIQRVRKIGEVLAKAFDELVDLGLDLETFHLVGHSLGAQIGGFFGKSSKYSIPRITGLDPANPGFYFTGSKHIDANSARFVDILHTDGGFYGALEDTGTVDFYANGGSRPQPGCPFLGVPLTPSDLCNHWRSWRYYAESIKYEYAFLATQCASFYQYRSGDCDWNRKVYSGYSVPRDTRGSYYFTTNSRSPYGNTLGYINWNILNTV</sequence>
<dbReference type="InterPro" id="IPR013818">
    <property type="entry name" value="Lipase"/>
</dbReference>
<feature type="chain" id="PRO_5040107771" description="phospholipase A1" evidence="9">
    <location>
        <begin position="23"/>
        <end position="338"/>
    </location>
</feature>
<evidence type="ECO:0000256" key="3">
    <source>
        <dbReference type="ARBA" id="ARBA00010701"/>
    </source>
</evidence>
<evidence type="ECO:0000256" key="9">
    <source>
        <dbReference type="SAM" id="SignalP"/>
    </source>
</evidence>
<keyword evidence="7" id="KW-1015">Disulfide bond</keyword>
<comment type="subcellular location">
    <subcellularLocation>
        <location evidence="2">Secreted</location>
    </subcellularLocation>
</comment>
<feature type="domain" description="Lipase" evidence="10">
    <location>
        <begin position="49"/>
        <end position="323"/>
    </location>
</feature>
<comment type="similarity">
    <text evidence="3 8">Belongs to the AB hydrolase superfamily. Lipase family.</text>
</comment>
<dbReference type="Proteomes" id="UP000694866">
    <property type="component" value="Unplaced"/>
</dbReference>
<evidence type="ECO:0000256" key="1">
    <source>
        <dbReference type="ARBA" id="ARBA00000111"/>
    </source>
</evidence>
<name>A0A9R1TRS5_9HYME</name>
<organism evidence="11 12">
    <name type="scientific">Fopius arisanus</name>
    <dbReference type="NCBI Taxonomy" id="64838"/>
    <lineage>
        <taxon>Eukaryota</taxon>
        <taxon>Metazoa</taxon>
        <taxon>Ecdysozoa</taxon>
        <taxon>Arthropoda</taxon>
        <taxon>Hexapoda</taxon>
        <taxon>Insecta</taxon>
        <taxon>Pterygota</taxon>
        <taxon>Neoptera</taxon>
        <taxon>Endopterygota</taxon>
        <taxon>Hymenoptera</taxon>
        <taxon>Apocrita</taxon>
        <taxon>Ichneumonoidea</taxon>
        <taxon>Braconidae</taxon>
        <taxon>Opiinae</taxon>
        <taxon>Fopius</taxon>
    </lineage>
</organism>
<evidence type="ECO:0000313" key="12">
    <source>
        <dbReference type="RefSeq" id="XP_011314500.1"/>
    </source>
</evidence>
<dbReference type="GO" id="GO:0008970">
    <property type="term" value="F:phospholipase A1 activity"/>
    <property type="evidence" value="ECO:0007669"/>
    <property type="project" value="UniProtKB-EC"/>
</dbReference>
<dbReference type="PRINTS" id="PR00821">
    <property type="entry name" value="TAGLIPASE"/>
</dbReference>
<dbReference type="AlphaFoldDB" id="A0A9R1TRS5"/>
<evidence type="ECO:0000256" key="6">
    <source>
        <dbReference type="ARBA" id="ARBA00022801"/>
    </source>
</evidence>
<dbReference type="GO" id="GO:0017171">
    <property type="term" value="F:serine hydrolase activity"/>
    <property type="evidence" value="ECO:0007669"/>
    <property type="project" value="TreeGrafter"/>
</dbReference>
<dbReference type="SUPFAM" id="SSF53474">
    <property type="entry name" value="alpha/beta-Hydrolases"/>
    <property type="match status" value="1"/>
</dbReference>
<dbReference type="RefSeq" id="XP_011314500.1">
    <property type="nucleotide sequence ID" value="XM_011316198.1"/>
</dbReference>
<protein>
    <recommendedName>
        <fullName evidence="4">phospholipase A1</fullName>
        <ecNumber evidence="4">3.1.1.32</ecNumber>
    </recommendedName>
</protein>
<dbReference type="PANTHER" id="PTHR11610:SF37">
    <property type="entry name" value="GH01208P"/>
    <property type="match status" value="1"/>
</dbReference>
<reference evidence="12" key="1">
    <citation type="submission" date="2025-08" db="UniProtKB">
        <authorList>
            <consortium name="RefSeq"/>
        </authorList>
    </citation>
    <scope>IDENTIFICATION</scope>
    <source>
        <strain evidence="12">USDA-PBARC FA_bdor</strain>
        <tissue evidence="12">Whole organism</tissue>
    </source>
</reference>
<dbReference type="GeneID" id="105273644"/>
<dbReference type="InterPro" id="IPR029058">
    <property type="entry name" value="AB_hydrolase_fold"/>
</dbReference>
<dbReference type="OrthoDB" id="199913at2759"/>
<accession>A0A9R1TRS5</accession>
<evidence type="ECO:0000259" key="10">
    <source>
        <dbReference type="Pfam" id="PF00151"/>
    </source>
</evidence>
<evidence type="ECO:0000256" key="2">
    <source>
        <dbReference type="ARBA" id="ARBA00004613"/>
    </source>
</evidence>
<keyword evidence="5" id="KW-0964">Secreted</keyword>
<gene>
    <name evidence="12" type="primary">LOC105273644</name>
</gene>
<proteinExistence type="inferred from homology"/>
<dbReference type="EC" id="3.1.1.32" evidence="4"/>
<dbReference type="PANTHER" id="PTHR11610">
    <property type="entry name" value="LIPASE"/>
    <property type="match status" value="1"/>
</dbReference>
<dbReference type="CDD" id="cd00707">
    <property type="entry name" value="Pancreat_lipase_like"/>
    <property type="match status" value="1"/>
</dbReference>
<comment type="catalytic activity">
    <reaction evidence="1">
        <text>a 1,2-diacyl-sn-glycero-3-phosphocholine + H2O = a 2-acyl-sn-glycero-3-phosphocholine + a fatty acid + H(+)</text>
        <dbReference type="Rhea" id="RHEA:18689"/>
        <dbReference type="ChEBI" id="CHEBI:15377"/>
        <dbReference type="ChEBI" id="CHEBI:15378"/>
        <dbReference type="ChEBI" id="CHEBI:28868"/>
        <dbReference type="ChEBI" id="CHEBI:57643"/>
        <dbReference type="ChEBI" id="CHEBI:57875"/>
        <dbReference type="EC" id="3.1.1.32"/>
    </reaction>
</comment>
<keyword evidence="11" id="KW-1185">Reference proteome</keyword>
<dbReference type="KEGG" id="fas:105273644"/>
<dbReference type="Gene3D" id="3.40.50.1820">
    <property type="entry name" value="alpha/beta hydrolase"/>
    <property type="match status" value="1"/>
</dbReference>
<evidence type="ECO:0000313" key="11">
    <source>
        <dbReference type="Proteomes" id="UP000694866"/>
    </source>
</evidence>
<dbReference type="GO" id="GO:0016042">
    <property type="term" value="P:lipid catabolic process"/>
    <property type="evidence" value="ECO:0007669"/>
    <property type="project" value="TreeGrafter"/>
</dbReference>
<feature type="signal peptide" evidence="9">
    <location>
        <begin position="1"/>
        <end position="22"/>
    </location>
</feature>
<evidence type="ECO:0000256" key="5">
    <source>
        <dbReference type="ARBA" id="ARBA00022525"/>
    </source>
</evidence>
<dbReference type="GO" id="GO:0005615">
    <property type="term" value="C:extracellular space"/>
    <property type="evidence" value="ECO:0007669"/>
    <property type="project" value="TreeGrafter"/>
</dbReference>
<evidence type="ECO:0000256" key="7">
    <source>
        <dbReference type="ARBA" id="ARBA00023157"/>
    </source>
</evidence>
<keyword evidence="9" id="KW-0732">Signal</keyword>
<dbReference type="InterPro" id="IPR033906">
    <property type="entry name" value="Lipase_N"/>
</dbReference>
<evidence type="ECO:0000256" key="4">
    <source>
        <dbReference type="ARBA" id="ARBA00013179"/>
    </source>
</evidence>
<dbReference type="InterPro" id="IPR000734">
    <property type="entry name" value="TAG_lipase"/>
</dbReference>